<keyword evidence="4" id="KW-0560">Oxidoreductase</keyword>
<dbReference type="EMBL" id="JAPNNL010000044">
    <property type="protein sequence ID" value="MDA0634527.1"/>
    <property type="molecule type" value="Genomic_DNA"/>
</dbReference>
<keyword evidence="8" id="KW-1185">Reference proteome</keyword>
<accession>A0ABT4SBE3</accession>
<proteinExistence type="inferred from homology"/>
<evidence type="ECO:0000256" key="3">
    <source>
        <dbReference type="ARBA" id="ARBA00022630"/>
    </source>
</evidence>
<dbReference type="PANTHER" id="PTHR13847:SF286">
    <property type="entry name" value="D-AMINO ACID DEHYDROGENASE"/>
    <property type="match status" value="1"/>
</dbReference>
<dbReference type="Proteomes" id="UP001144036">
    <property type="component" value="Unassembled WGS sequence"/>
</dbReference>
<evidence type="ECO:0000259" key="6">
    <source>
        <dbReference type="Pfam" id="PF01266"/>
    </source>
</evidence>
<dbReference type="SUPFAM" id="SSF54373">
    <property type="entry name" value="FAD-linked reductases, C-terminal domain"/>
    <property type="match status" value="1"/>
</dbReference>
<comment type="cofactor">
    <cofactor evidence="1">
        <name>FAD</name>
        <dbReference type="ChEBI" id="CHEBI:57692"/>
    </cofactor>
</comment>
<dbReference type="Gene3D" id="3.30.9.10">
    <property type="entry name" value="D-Amino Acid Oxidase, subunit A, domain 2"/>
    <property type="match status" value="2"/>
</dbReference>
<dbReference type="InterPro" id="IPR006076">
    <property type="entry name" value="FAD-dep_OxRdtase"/>
</dbReference>
<evidence type="ECO:0000313" key="7">
    <source>
        <dbReference type="EMBL" id="MDA0634527.1"/>
    </source>
</evidence>
<comment type="similarity">
    <text evidence="2">Belongs to the DadA oxidoreductase family.</text>
</comment>
<keyword evidence="3" id="KW-0285">Flavoprotein</keyword>
<dbReference type="Gene3D" id="3.50.50.60">
    <property type="entry name" value="FAD/NAD(P)-binding domain"/>
    <property type="match status" value="1"/>
</dbReference>
<reference evidence="7" key="1">
    <citation type="submission" date="2022-11" db="EMBL/GenBank/DDBJ databases">
        <title>Nonomuraea corallina sp. nov., a new species of the genus Nonomuraea isolated from sea side sediment in Thai sea.</title>
        <authorList>
            <person name="Ngamcharungchit C."/>
            <person name="Matsumoto A."/>
            <person name="Suriyachadkun C."/>
            <person name="Panbangred W."/>
            <person name="Inahashi Y."/>
            <person name="Intra B."/>
        </authorList>
    </citation>
    <scope>NUCLEOTIDE SEQUENCE</scope>
    <source>
        <strain evidence="7">MCN248</strain>
    </source>
</reference>
<dbReference type="Pfam" id="PF01266">
    <property type="entry name" value="DAO"/>
    <property type="match status" value="2"/>
</dbReference>
<evidence type="ECO:0000313" key="8">
    <source>
        <dbReference type="Proteomes" id="UP001144036"/>
    </source>
</evidence>
<evidence type="ECO:0000256" key="2">
    <source>
        <dbReference type="ARBA" id="ARBA00009410"/>
    </source>
</evidence>
<sequence length="428" mass="43833">MRVAVIGSGIVGAAAAHWLSGRGVSVTVVDGEYAGQATQAGAGIVCPWVDHPDDDAWYRLTREGTRYYPELVSALGESMGYTRVGALLVAEDPADLEPVRALLARRYAEAPDMGEVVDVAAPSTLFPPLAEDLSALLVPGAARVDGLAVRSALLRAAVRHGAELRTGTATLTGDGGVLLRAARASDARGRAPAAPEVPYDRNSWRQGAPAGSAYRADGEVLAETGSADGSADVAEAAVAGGEAGQEQQVGGDDGVPLHADAVIVAAGAWTGEVCRGLGVELPVFPRRGQIVHATLDGVDTSRWPMVLPHVGPYLLGFPGSRVVVGATIEDVGFAPWVTMGGLDEVLQAGLRVAPGLFGATVTETRVGLRPVYAQGSPLIGTLTDRVVVATGLGAYGLTAGPFAGRVAAGLALGEEPPIDVDAYRPPPR</sequence>
<evidence type="ECO:0000256" key="4">
    <source>
        <dbReference type="ARBA" id="ARBA00023002"/>
    </source>
</evidence>
<dbReference type="InterPro" id="IPR036188">
    <property type="entry name" value="FAD/NAD-bd_sf"/>
</dbReference>
<feature type="domain" description="FAD dependent oxidoreductase" evidence="6">
    <location>
        <begin position="237"/>
        <end position="408"/>
    </location>
</feature>
<dbReference type="PANTHER" id="PTHR13847">
    <property type="entry name" value="SARCOSINE DEHYDROGENASE-RELATED"/>
    <property type="match status" value="1"/>
</dbReference>
<name>A0ABT4SBE3_9ACTN</name>
<gene>
    <name evidence="7" type="ORF">OUY22_13970</name>
</gene>
<protein>
    <submittedName>
        <fullName evidence="7">FAD-dependent oxidoreductase</fullName>
    </submittedName>
</protein>
<dbReference type="SUPFAM" id="SSF51971">
    <property type="entry name" value="Nucleotide-binding domain"/>
    <property type="match status" value="1"/>
</dbReference>
<evidence type="ECO:0000256" key="1">
    <source>
        <dbReference type="ARBA" id="ARBA00001974"/>
    </source>
</evidence>
<evidence type="ECO:0000256" key="5">
    <source>
        <dbReference type="SAM" id="MobiDB-lite"/>
    </source>
</evidence>
<dbReference type="RefSeq" id="WP_270155340.1">
    <property type="nucleotide sequence ID" value="NZ_JAPNNL010000044.1"/>
</dbReference>
<comment type="caution">
    <text evidence="7">The sequence shown here is derived from an EMBL/GenBank/DDBJ whole genome shotgun (WGS) entry which is preliminary data.</text>
</comment>
<feature type="region of interest" description="Disordered" evidence="5">
    <location>
        <begin position="189"/>
        <end position="211"/>
    </location>
</feature>
<organism evidence="7 8">
    <name type="scientific">Nonomuraea corallina</name>
    <dbReference type="NCBI Taxonomy" id="2989783"/>
    <lineage>
        <taxon>Bacteria</taxon>
        <taxon>Bacillati</taxon>
        <taxon>Actinomycetota</taxon>
        <taxon>Actinomycetes</taxon>
        <taxon>Streptosporangiales</taxon>
        <taxon>Streptosporangiaceae</taxon>
        <taxon>Nonomuraea</taxon>
    </lineage>
</organism>
<feature type="domain" description="FAD dependent oxidoreductase" evidence="6">
    <location>
        <begin position="2"/>
        <end position="170"/>
    </location>
</feature>